<feature type="domain" description="J" evidence="12">
    <location>
        <begin position="13"/>
        <end position="91"/>
    </location>
</feature>
<evidence type="ECO:0000256" key="9">
    <source>
        <dbReference type="ARBA" id="ARBA00022833"/>
    </source>
</evidence>
<keyword evidence="15" id="KW-1185">Reference proteome</keyword>
<keyword evidence="8" id="KW-0479">Metal-binding</keyword>
<dbReference type="InterPro" id="IPR007872">
    <property type="entry name" value="DPH_MB_dom"/>
</dbReference>
<dbReference type="PROSITE" id="PS51074">
    <property type="entry name" value="DPH_MB"/>
    <property type="match status" value="1"/>
</dbReference>
<dbReference type="InterPro" id="IPR044248">
    <property type="entry name" value="DPH3/4-like"/>
</dbReference>
<dbReference type="HOGENOM" id="CLU_017633_7_0_1"/>
<sequence>MSNSSNDRERQHNHYDVLQLPSYPNRARLSKEKIKAAYHRALLIHHPDKSPNDSLRPSPGSHKSLYSIDDIVTAYEVLIDPQKRATYDQALAQDEAFGLKRAGGEKGTHIGVEVFDLEDLEYDEVKNSWSKTCRCGDKQGYLLTESDLDRESQHGEIYVGCGGCSLFIKVLFELEEE</sequence>
<dbReference type="VEuPathDB" id="FungiDB:Z518_04914"/>
<dbReference type="GO" id="GO:0046872">
    <property type="term" value="F:metal ion binding"/>
    <property type="evidence" value="ECO:0007669"/>
    <property type="project" value="UniProtKB-KW"/>
</dbReference>
<dbReference type="SMART" id="SM00271">
    <property type="entry name" value="DnaJ"/>
    <property type="match status" value="1"/>
</dbReference>
<organism evidence="14 15">
    <name type="scientific">Rhinocladiella mackenziei CBS 650.93</name>
    <dbReference type="NCBI Taxonomy" id="1442369"/>
    <lineage>
        <taxon>Eukaryota</taxon>
        <taxon>Fungi</taxon>
        <taxon>Dikarya</taxon>
        <taxon>Ascomycota</taxon>
        <taxon>Pezizomycotina</taxon>
        <taxon>Eurotiomycetes</taxon>
        <taxon>Chaetothyriomycetidae</taxon>
        <taxon>Chaetothyriales</taxon>
        <taxon>Herpotrichiellaceae</taxon>
        <taxon>Rhinocladiella</taxon>
    </lineage>
</organism>
<dbReference type="UniPathway" id="UPA00559"/>
<keyword evidence="11" id="KW-0539">Nucleus</keyword>
<evidence type="ECO:0000256" key="4">
    <source>
        <dbReference type="ARBA" id="ARBA00005156"/>
    </source>
</evidence>
<dbReference type="RefSeq" id="XP_013274074.1">
    <property type="nucleotide sequence ID" value="XM_013418620.1"/>
</dbReference>
<dbReference type="Proteomes" id="UP000053617">
    <property type="component" value="Unassembled WGS sequence"/>
</dbReference>
<reference evidence="14 15" key="1">
    <citation type="submission" date="2015-01" db="EMBL/GenBank/DDBJ databases">
        <title>The Genome Sequence of Rhinocladiella mackenzie CBS 650.93.</title>
        <authorList>
            <consortium name="The Broad Institute Genomics Platform"/>
            <person name="Cuomo C."/>
            <person name="de Hoog S."/>
            <person name="Gorbushina A."/>
            <person name="Stielow B."/>
            <person name="Teixiera M."/>
            <person name="Abouelleil A."/>
            <person name="Chapman S.B."/>
            <person name="Priest M."/>
            <person name="Young S.K."/>
            <person name="Wortman J."/>
            <person name="Nusbaum C."/>
            <person name="Birren B."/>
        </authorList>
    </citation>
    <scope>NUCLEOTIDE SEQUENCE [LARGE SCALE GENOMIC DNA]</scope>
    <source>
        <strain evidence="14 15">CBS 650.93</strain>
    </source>
</reference>
<dbReference type="OrthoDB" id="445556at2759"/>
<dbReference type="GeneID" id="25292985"/>
<evidence type="ECO:0000256" key="11">
    <source>
        <dbReference type="ARBA" id="ARBA00023242"/>
    </source>
</evidence>
<accession>A0A0D2H8Y5</accession>
<evidence type="ECO:0000259" key="12">
    <source>
        <dbReference type="PROSITE" id="PS50076"/>
    </source>
</evidence>
<dbReference type="STRING" id="1442369.A0A0D2H8Y5"/>
<dbReference type="SUPFAM" id="SSF144217">
    <property type="entry name" value="CSL zinc finger"/>
    <property type="match status" value="1"/>
</dbReference>
<evidence type="ECO:0000256" key="2">
    <source>
        <dbReference type="ARBA" id="ARBA00004123"/>
    </source>
</evidence>
<comment type="function">
    <text evidence="1">Required for the first step of diphthamide biosynthesis, the transfer of 3-amino-3-carboxypropyl from S-adenosyl-L-methionine to a histidine residue. Diphthamide is a post-translational modification of histidine which occurs in elongation factor 2.</text>
</comment>
<dbReference type="EMBL" id="KN847477">
    <property type="protein sequence ID" value="KIX06938.1"/>
    <property type="molecule type" value="Genomic_DNA"/>
</dbReference>
<gene>
    <name evidence="14" type="ORF">Z518_04914</name>
</gene>
<comment type="subcellular location">
    <subcellularLocation>
        <location evidence="3">Cytoplasm</location>
    </subcellularLocation>
    <subcellularLocation>
        <location evidence="2">Nucleus</location>
    </subcellularLocation>
</comment>
<dbReference type="InterPro" id="IPR036869">
    <property type="entry name" value="J_dom_sf"/>
</dbReference>
<dbReference type="Pfam" id="PF00226">
    <property type="entry name" value="DnaJ"/>
    <property type="match status" value="1"/>
</dbReference>
<dbReference type="PRINTS" id="PR00625">
    <property type="entry name" value="JDOMAIN"/>
</dbReference>
<dbReference type="PANTHER" id="PTHR21454:SF46">
    <property type="entry name" value="DIPHTHAMIDE BIOSYNTHESIS PROTEIN 4"/>
    <property type="match status" value="1"/>
</dbReference>
<dbReference type="GO" id="GO:0017183">
    <property type="term" value="P:protein histidyl modification to diphthamide"/>
    <property type="evidence" value="ECO:0007669"/>
    <property type="project" value="UniProtKB-UniPathway"/>
</dbReference>
<evidence type="ECO:0000256" key="8">
    <source>
        <dbReference type="ARBA" id="ARBA00022723"/>
    </source>
</evidence>
<comment type="pathway">
    <text evidence="4">Protein modification; peptidyl-diphthamide biosynthesis.</text>
</comment>
<proteinExistence type="inferred from homology"/>
<dbReference type="PANTHER" id="PTHR21454">
    <property type="entry name" value="DPH3 HOMOLOG-RELATED"/>
    <property type="match status" value="1"/>
</dbReference>
<dbReference type="InterPro" id="IPR001623">
    <property type="entry name" value="DnaJ_domain"/>
</dbReference>
<evidence type="ECO:0000313" key="14">
    <source>
        <dbReference type="EMBL" id="KIX06938.1"/>
    </source>
</evidence>
<dbReference type="Gene3D" id="3.10.660.10">
    <property type="entry name" value="DPH Zinc finger"/>
    <property type="match status" value="1"/>
</dbReference>
<keyword evidence="10" id="KW-0408">Iron</keyword>
<keyword evidence="9" id="KW-0862">Zinc</keyword>
<dbReference type="GO" id="GO:0005634">
    <property type="term" value="C:nucleus"/>
    <property type="evidence" value="ECO:0007669"/>
    <property type="project" value="UniProtKB-SubCell"/>
</dbReference>
<name>A0A0D2H8Y5_9EURO</name>
<evidence type="ECO:0000256" key="10">
    <source>
        <dbReference type="ARBA" id="ARBA00023004"/>
    </source>
</evidence>
<dbReference type="Gene3D" id="1.10.287.110">
    <property type="entry name" value="DnaJ domain"/>
    <property type="match status" value="1"/>
</dbReference>
<feature type="domain" description="DPH-type MB" evidence="13">
    <location>
        <begin position="111"/>
        <end position="173"/>
    </location>
</feature>
<evidence type="ECO:0000256" key="6">
    <source>
        <dbReference type="ARBA" id="ARBA00021797"/>
    </source>
</evidence>
<evidence type="ECO:0000313" key="15">
    <source>
        <dbReference type="Proteomes" id="UP000053617"/>
    </source>
</evidence>
<dbReference type="SUPFAM" id="SSF46565">
    <property type="entry name" value="Chaperone J-domain"/>
    <property type="match status" value="1"/>
</dbReference>
<dbReference type="Pfam" id="PF05207">
    <property type="entry name" value="Zn_ribbon_CSL"/>
    <property type="match status" value="1"/>
</dbReference>
<evidence type="ECO:0000256" key="1">
    <source>
        <dbReference type="ARBA" id="ARBA00003474"/>
    </source>
</evidence>
<dbReference type="AlphaFoldDB" id="A0A0D2H8Y5"/>
<dbReference type="InterPro" id="IPR036671">
    <property type="entry name" value="DPH_MB_sf"/>
</dbReference>
<protein>
    <recommendedName>
        <fullName evidence="6">Diphthamide biosynthesis protein 4</fullName>
    </recommendedName>
</protein>
<comment type="similarity">
    <text evidence="5">Belongs to the DPH4 family.</text>
</comment>
<evidence type="ECO:0000256" key="3">
    <source>
        <dbReference type="ARBA" id="ARBA00004496"/>
    </source>
</evidence>
<dbReference type="GO" id="GO:0005737">
    <property type="term" value="C:cytoplasm"/>
    <property type="evidence" value="ECO:0007669"/>
    <property type="project" value="UniProtKB-SubCell"/>
</dbReference>
<keyword evidence="7" id="KW-0963">Cytoplasm</keyword>
<evidence type="ECO:0000256" key="5">
    <source>
        <dbReference type="ARBA" id="ARBA00006169"/>
    </source>
</evidence>
<evidence type="ECO:0000259" key="13">
    <source>
        <dbReference type="PROSITE" id="PS51074"/>
    </source>
</evidence>
<dbReference type="PROSITE" id="PS50076">
    <property type="entry name" value="DNAJ_2"/>
    <property type="match status" value="1"/>
</dbReference>
<evidence type="ECO:0000256" key="7">
    <source>
        <dbReference type="ARBA" id="ARBA00022490"/>
    </source>
</evidence>
<dbReference type="CDD" id="cd06257">
    <property type="entry name" value="DnaJ"/>
    <property type="match status" value="1"/>
</dbReference>